<dbReference type="Pfam" id="PF12705">
    <property type="entry name" value="PDDEXK_1"/>
    <property type="match status" value="1"/>
</dbReference>
<keyword evidence="7 14" id="KW-0347">Helicase</keyword>
<evidence type="ECO:0000256" key="4">
    <source>
        <dbReference type="ARBA" id="ARBA00022741"/>
    </source>
</evidence>
<dbReference type="GO" id="GO:0008409">
    <property type="term" value="F:5'-3' exonuclease activity"/>
    <property type="evidence" value="ECO:0007669"/>
    <property type="project" value="UniProtKB-UniRule"/>
</dbReference>
<keyword evidence="17" id="KW-1185">Reference proteome</keyword>
<dbReference type="Pfam" id="PF13361">
    <property type="entry name" value="UvrD_C"/>
    <property type="match status" value="1"/>
</dbReference>
<gene>
    <name evidence="14" type="primary">addB</name>
    <name evidence="16" type="ORF">X560_2182</name>
</gene>
<evidence type="ECO:0000256" key="3">
    <source>
        <dbReference type="ARBA" id="ARBA00022723"/>
    </source>
</evidence>
<dbReference type="Gene3D" id="3.90.320.10">
    <property type="match status" value="1"/>
</dbReference>
<keyword evidence="4 14" id="KW-0547">Nucleotide-binding</keyword>
<dbReference type="HAMAP" id="MF_01452">
    <property type="entry name" value="AddB_type1"/>
    <property type="match status" value="1"/>
</dbReference>
<comment type="subunit">
    <text evidence="14">Heterodimer of AddA and AddB.</text>
</comment>
<dbReference type="InterPro" id="IPR014017">
    <property type="entry name" value="DNA_helicase_UvrD-like_C"/>
</dbReference>
<comment type="similarity">
    <text evidence="14">Belongs to the helicase family. AddB/RexB type 1 subfamily.</text>
</comment>
<comment type="cofactor">
    <cofactor evidence="14">
        <name>[4Fe-4S] cluster</name>
        <dbReference type="ChEBI" id="CHEBI:49883"/>
    </cofactor>
    <text evidence="14">Binds 1 [4Fe-4S] cluster.</text>
</comment>
<dbReference type="PATRIC" id="fig|1430899.3.peg.2231"/>
<comment type="miscellaneous">
    <text evidence="14">Despite having conserved helicase domains, this subunit does not have helicase activity.</text>
</comment>
<protein>
    <recommendedName>
        <fullName evidence="14">ATP-dependent helicase/deoxyribonuclease subunit B</fullName>
        <ecNumber evidence="14">3.1.-.-</ecNumber>
    </recommendedName>
    <alternativeName>
        <fullName evidence="14">ATP-dependent helicase/nuclease subunit AddB</fullName>
    </alternativeName>
</protein>
<keyword evidence="11 14" id="KW-0411">Iron-sulfur</keyword>
<reference evidence="16 17" key="1">
    <citation type="journal article" date="2015" name="Genome Biol. Evol.">
        <title>Comparative Genomics of Listeria Sensu Lato: Genus-Wide Differences in Evolutionary Dynamics and the Progressive Gain of Complex, Potentially Pathogenicity-Related Traits through Lateral Gene Transfer.</title>
        <authorList>
            <person name="Chiara M."/>
            <person name="Caruso M."/>
            <person name="D'Erchia A.M."/>
            <person name="Manzari C."/>
            <person name="Fraccalvieri R."/>
            <person name="Goffredo E."/>
            <person name="Latorre L."/>
            <person name="Miccolupo A."/>
            <person name="Padalino I."/>
            <person name="Santagada G."/>
            <person name="Chiocco D."/>
            <person name="Pesole G."/>
            <person name="Horner D.S."/>
            <person name="Parisi A."/>
        </authorList>
    </citation>
    <scope>NUCLEOTIDE SEQUENCE [LARGE SCALE GENOMIC DNA]</scope>
    <source>
        <strain evidence="16 17">1991</strain>
    </source>
</reference>
<evidence type="ECO:0000259" key="15">
    <source>
        <dbReference type="PROSITE" id="PS51217"/>
    </source>
</evidence>
<evidence type="ECO:0000256" key="6">
    <source>
        <dbReference type="ARBA" id="ARBA00022801"/>
    </source>
</evidence>
<dbReference type="Proteomes" id="UP000052258">
    <property type="component" value="Unassembled WGS sequence"/>
</dbReference>
<evidence type="ECO:0000256" key="2">
    <source>
        <dbReference type="ARBA" id="ARBA00022722"/>
    </source>
</evidence>
<organism evidence="16 17">
    <name type="scientific">Listeria fleischmannii 1991</name>
    <dbReference type="NCBI Taxonomy" id="1430899"/>
    <lineage>
        <taxon>Bacteria</taxon>
        <taxon>Bacillati</taxon>
        <taxon>Bacillota</taxon>
        <taxon>Bacilli</taxon>
        <taxon>Bacillales</taxon>
        <taxon>Listeriaceae</taxon>
        <taxon>Listeria</taxon>
    </lineage>
</organism>
<evidence type="ECO:0000256" key="12">
    <source>
        <dbReference type="ARBA" id="ARBA00023125"/>
    </source>
</evidence>
<dbReference type="InterPro" id="IPR011604">
    <property type="entry name" value="PDDEXK-like_dom_sf"/>
</dbReference>
<comment type="function">
    <text evidence="14">The heterodimer acts as both an ATP-dependent DNA helicase and an ATP-dependent, dual-direction single-stranded exonuclease. Recognizes the chi site generating a DNA molecule suitable for the initiation of homologous recombination. The AddB subunit has 5' -&gt; 3' nuclease activity but not helicase activity.</text>
</comment>
<keyword evidence="8 14" id="KW-0269">Exonuclease</keyword>
<dbReference type="PANTHER" id="PTHR30591">
    <property type="entry name" value="RECBCD ENZYME SUBUNIT RECC"/>
    <property type="match status" value="1"/>
</dbReference>
<dbReference type="SUPFAM" id="SSF52540">
    <property type="entry name" value="P-loop containing nucleoside triphosphate hydrolases"/>
    <property type="match status" value="1"/>
</dbReference>
<comment type="cofactor">
    <cofactor evidence="14">
        <name>Mg(2+)</name>
        <dbReference type="ChEBI" id="CHEBI:18420"/>
    </cofactor>
</comment>
<evidence type="ECO:0000256" key="10">
    <source>
        <dbReference type="ARBA" id="ARBA00023004"/>
    </source>
</evidence>
<dbReference type="InterPro" id="IPR014140">
    <property type="entry name" value="DNA_helicase_suAddB"/>
</dbReference>
<dbReference type="InterPro" id="IPR027417">
    <property type="entry name" value="P-loop_NTPase"/>
</dbReference>
<comment type="caution">
    <text evidence="16">The sequence shown here is derived from an EMBL/GenBank/DDBJ whole genome shotgun (WGS) entry which is preliminary data.</text>
</comment>
<proteinExistence type="inferred from homology"/>
<keyword evidence="5 14" id="KW-0227">DNA damage</keyword>
<keyword evidence="3 14" id="KW-0479">Metal-binding</keyword>
<dbReference type="NCBIfam" id="TIGR02773">
    <property type="entry name" value="addB_Gpos"/>
    <property type="match status" value="1"/>
</dbReference>
<dbReference type="InterPro" id="IPR038726">
    <property type="entry name" value="PDDEXK_AddAB-type"/>
</dbReference>
<evidence type="ECO:0000256" key="8">
    <source>
        <dbReference type="ARBA" id="ARBA00022839"/>
    </source>
</evidence>
<feature type="binding site" evidence="14">
    <location>
        <position position="814"/>
    </location>
    <ligand>
        <name>[4Fe-4S] cluster</name>
        <dbReference type="ChEBI" id="CHEBI:49883"/>
    </ligand>
</feature>
<dbReference type="Gene3D" id="6.10.140.1030">
    <property type="match status" value="1"/>
</dbReference>
<dbReference type="AlphaFoldDB" id="A0A0J8J1Z3"/>
<evidence type="ECO:0000256" key="1">
    <source>
        <dbReference type="ARBA" id="ARBA00022485"/>
    </source>
</evidence>
<sequence>MHLFLVKIKTKHTFGGVDMVLQFIAGKAGSGKTTYLLEQIQKRATEKPDENQILIVPDQMSYQMERFLFEQSKLKGIMNIQIYSFSRLAWRVLQETGGLARVFLTHSGMEMLIRQVIQEEKGNLKLFGRAASKRGFYKELTNLFQEMKQYEVELPDLKQQATLAKDFATRQKLADIALIYELYEQKLYGKYLESEDYLQLLKEKMSSSSFVKNASIYFDGFYSFSKREVSVIAGFLETANRVKITLTANQKVISGQLADFDMFETARETLLQLRAVAEDLKVGEEPLVFLHENRRQKHSDLLHLANIWGQSKFVKYNNASLEGIHLHQANNKASEIKGVAREISRLIREEGYRYSDMAVLIRNMSDYEEMISSVFDRHKLSYFWDKKRSMAKHPLIEFMRSSLDIIQLNWQYEVLFQAVKTEFFFPVQENIAKYRKKMDIFENYLLENGIFNRSRFVKSEKWTYRRIRGLETNIQVQTDDEIEIEEQINEMRNLIQEPLQFLENKFQQAQTGRDYASALFQYMEKLQVAERLEVWRAKSEEENLLELAREHEQVWGAVIKLLDEFVDLLGESEITKEEFIDIMQTGLESMEFSLLPPSLDQVIVTDMEHARLLTSKVVFVVGLNEGIFPQKMSNKGIVSEEEREELVQAEIALKPQHYKTIVEEEFIAYRAFTAPSDKLYLSYPTADMDGKVIPESNYLRKIKALFPKLEEKTYVSDLSLLPEVEQQHYIENEMETLGYLTTELQMYKQGYNISPIWLDLYNYFIKNNNEIAMKVLSSLSYHNDTNKLTDTTATALFGDKIHASVSRMEKFFSCEFQHFAQYGLKLEERKVYQLQAVDMGEIFHGAMEWIVNQLKVLNIEFGKLTDQDCTELANKAMAYLAPKLHHEILLSSNRMAYIKHKLLHIVMRATSVLNEQAKKSAFQPLGLEVSFGIGKNIPAMKIPLKDHRELLLQGRIDRIDFAQVEDKNYLRIIDYKSSSRDIQLPEIYYGIALQMLTYLDVVVTNAQKIVGEKAEAAGVLYFHMHNKLLNTDGPLPDDKLTKELQKSFKMKGLILEDPLMVSLMDTTIKEGGASVIVPAEIKKDGTLSAKSKTATKDDFDSMRHFVRHKYQEAGNKILDGEVDINPYHLKDTTPCTYCPFRTVCQFDPGSQSDKYRYLTTDKSSDFIKKMKEEGNQDGKPTS</sequence>
<dbReference type="EC" id="3.1.-.-" evidence="14"/>
<dbReference type="Pfam" id="PF21445">
    <property type="entry name" value="ADDB_N"/>
    <property type="match status" value="1"/>
</dbReference>
<dbReference type="Gene3D" id="3.40.50.300">
    <property type="entry name" value="P-loop containing nucleotide triphosphate hydrolases"/>
    <property type="match status" value="3"/>
</dbReference>
<dbReference type="InterPro" id="IPR049035">
    <property type="entry name" value="ADDB_N"/>
</dbReference>
<evidence type="ECO:0000256" key="5">
    <source>
        <dbReference type="ARBA" id="ARBA00022763"/>
    </source>
</evidence>
<keyword evidence="1 14" id="KW-0004">4Fe-4S</keyword>
<dbReference type="GO" id="GO:0005524">
    <property type="term" value="F:ATP binding"/>
    <property type="evidence" value="ECO:0007669"/>
    <property type="project" value="UniProtKB-UniRule"/>
</dbReference>
<evidence type="ECO:0000256" key="7">
    <source>
        <dbReference type="ARBA" id="ARBA00022806"/>
    </source>
</evidence>
<dbReference type="GO" id="GO:0003690">
    <property type="term" value="F:double-stranded DNA binding"/>
    <property type="evidence" value="ECO:0007669"/>
    <property type="project" value="UniProtKB-UniRule"/>
</dbReference>
<keyword evidence="12 14" id="KW-0238">DNA-binding</keyword>
<keyword evidence="13 14" id="KW-0234">DNA repair</keyword>
<dbReference type="GO" id="GO:0051539">
    <property type="term" value="F:4 iron, 4 sulfur cluster binding"/>
    <property type="evidence" value="ECO:0007669"/>
    <property type="project" value="UniProtKB-KW"/>
</dbReference>
<evidence type="ECO:0000313" key="17">
    <source>
        <dbReference type="Proteomes" id="UP000052258"/>
    </source>
</evidence>
<keyword evidence="2 14" id="KW-0540">Nuclease</keyword>
<feature type="binding site" evidence="14">
    <location>
        <position position="1144"/>
    </location>
    <ligand>
        <name>[4Fe-4S] cluster</name>
        <dbReference type="ChEBI" id="CHEBI:49883"/>
    </ligand>
</feature>
<evidence type="ECO:0000256" key="14">
    <source>
        <dbReference type="HAMAP-Rule" id="MF_01452"/>
    </source>
</evidence>
<dbReference type="GO" id="GO:0046872">
    <property type="term" value="F:metal ion binding"/>
    <property type="evidence" value="ECO:0007669"/>
    <property type="project" value="UniProtKB-KW"/>
</dbReference>
<feature type="domain" description="UvrD-like helicase C-terminal" evidence="15">
    <location>
        <begin position="293"/>
        <end position="612"/>
    </location>
</feature>
<evidence type="ECO:0000256" key="9">
    <source>
        <dbReference type="ARBA" id="ARBA00022840"/>
    </source>
</evidence>
<keyword evidence="10 14" id="KW-0408">Iron</keyword>
<evidence type="ECO:0000256" key="11">
    <source>
        <dbReference type="ARBA" id="ARBA00023014"/>
    </source>
</evidence>
<feature type="binding site" evidence="14">
    <location>
        <position position="1138"/>
    </location>
    <ligand>
        <name>[4Fe-4S] cluster</name>
        <dbReference type="ChEBI" id="CHEBI:49883"/>
    </ligand>
</feature>
<dbReference type="EMBL" id="AZHO01000030">
    <property type="protein sequence ID" value="KMT58356.1"/>
    <property type="molecule type" value="Genomic_DNA"/>
</dbReference>
<evidence type="ECO:0000256" key="13">
    <source>
        <dbReference type="ARBA" id="ARBA00023204"/>
    </source>
</evidence>
<evidence type="ECO:0000313" key="16">
    <source>
        <dbReference type="EMBL" id="KMT58356.1"/>
    </source>
</evidence>
<dbReference type="GO" id="GO:0000724">
    <property type="term" value="P:double-strand break repair via homologous recombination"/>
    <property type="evidence" value="ECO:0007669"/>
    <property type="project" value="UniProtKB-UniRule"/>
</dbReference>
<dbReference type="PANTHER" id="PTHR30591:SF1">
    <property type="entry name" value="RECBCD ENZYME SUBUNIT RECC"/>
    <property type="match status" value="1"/>
</dbReference>
<accession>A0A0J8J1Z3</accession>
<dbReference type="GO" id="GO:0004386">
    <property type="term" value="F:helicase activity"/>
    <property type="evidence" value="ECO:0007669"/>
    <property type="project" value="UniProtKB-KW"/>
</dbReference>
<name>A0A0J8J1Z3_9LIST</name>
<feature type="binding site" evidence="14">
    <location>
        <position position="1135"/>
    </location>
    <ligand>
        <name>[4Fe-4S] cluster</name>
        <dbReference type="ChEBI" id="CHEBI:49883"/>
    </ligand>
</feature>
<dbReference type="PROSITE" id="PS51217">
    <property type="entry name" value="UVRD_HELICASE_CTER"/>
    <property type="match status" value="1"/>
</dbReference>
<keyword evidence="9 14" id="KW-0067">ATP-binding</keyword>
<keyword evidence="6 14" id="KW-0378">Hydrolase</keyword>